<dbReference type="EMBL" id="BAABRI010000046">
    <property type="protein sequence ID" value="GAA5484857.1"/>
    <property type="molecule type" value="Genomic_DNA"/>
</dbReference>
<feature type="region of interest" description="Disordered" evidence="1">
    <location>
        <begin position="48"/>
        <end position="76"/>
    </location>
</feature>
<reference evidence="2 3" key="1">
    <citation type="submission" date="2024-02" db="EMBL/GenBank/DDBJ databases">
        <title>Haloferula sargassicola NBRC 104335.</title>
        <authorList>
            <person name="Ichikawa N."/>
            <person name="Katano-Makiyama Y."/>
            <person name="Hidaka K."/>
        </authorList>
    </citation>
    <scope>NUCLEOTIDE SEQUENCE [LARGE SCALE GENOMIC DNA]</scope>
    <source>
        <strain evidence="2 3">NBRC 104335</strain>
    </source>
</reference>
<sequence>MPHIQLTTDDGTLKRLSITPELLSAHPDLKAALDRVSKATAGTTLATYGESYERGGGHDKEHDKSGDHGKEFSRTA</sequence>
<protein>
    <submittedName>
        <fullName evidence="2">Uncharacterized protein</fullName>
    </submittedName>
</protein>
<accession>A0ABP9UTU3</accession>
<evidence type="ECO:0000313" key="2">
    <source>
        <dbReference type="EMBL" id="GAA5484857.1"/>
    </source>
</evidence>
<gene>
    <name evidence="2" type="ORF">Hsar01_04110</name>
</gene>
<dbReference type="Proteomes" id="UP001476282">
    <property type="component" value="Unassembled WGS sequence"/>
</dbReference>
<organism evidence="2 3">
    <name type="scientific">Haloferula sargassicola</name>
    <dbReference type="NCBI Taxonomy" id="490096"/>
    <lineage>
        <taxon>Bacteria</taxon>
        <taxon>Pseudomonadati</taxon>
        <taxon>Verrucomicrobiota</taxon>
        <taxon>Verrucomicrobiia</taxon>
        <taxon>Verrucomicrobiales</taxon>
        <taxon>Verrucomicrobiaceae</taxon>
        <taxon>Haloferula</taxon>
    </lineage>
</organism>
<evidence type="ECO:0000256" key="1">
    <source>
        <dbReference type="SAM" id="MobiDB-lite"/>
    </source>
</evidence>
<evidence type="ECO:0000313" key="3">
    <source>
        <dbReference type="Proteomes" id="UP001476282"/>
    </source>
</evidence>
<feature type="compositionally biased region" description="Basic and acidic residues" evidence="1">
    <location>
        <begin position="51"/>
        <end position="76"/>
    </location>
</feature>
<name>A0ABP9UTU3_9BACT</name>
<dbReference type="RefSeq" id="WP_353568969.1">
    <property type="nucleotide sequence ID" value="NZ_BAABRI010000046.1"/>
</dbReference>
<comment type="caution">
    <text evidence="2">The sequence shown here is derived from an EMBL/GenBank/DDBJ whole genome shotgun (WGS) entry which is preliminary data.</text>
</comment>
<proteinExistence type="predicted"/>
<keyword evidence="3" id="KW-1185">Reference proteome</keyword>